<reference evidence="3" key="1">
    <citation type="submission" date="2013-11" db="EMBL/GenBank/DDBJ databases">
        <title>Comparative genomics of Ignicoccus.</title>
        <authorList>
            <person name="Podar M."/>
        </authorList>
    </citation>
    <scope>NUCLEOTIDE SEQUENCE</scope>
    <source>
        <strain evidence="3">DSM 13166</strain>
    </source>
</reference>
<sequence>MKVLKCVQVRLREWRARYRVSQESLARAVGVTRQTIIAIEKGRYLPSLELALKIAKFFNAKVEDIFVLKEECYPKETAL</sequence>
<accession>A0A977K902</accession>
<name>A0A977K902_9CREN</name>
<organism evidence="3 4">
    <name type="scientific">Ignicoccus pacificus DSM 13166</name>
    <dbReference type="NCBI Taxonomy" id="940294"/>
    <lineage>
        <taxon>Archaea</taxon>
        <taxon>Thermoproteota</taxon>
        <taxon>Thermoprotei</taxon>
        <taxon>Desulfurococcales</taxon>
        <taxon>Desulfurococcaceae</taxon>
        <taxon>Ignicoccus</taxon>
    </lineage>
</organism>
<dbReference type="InterPro" id="IPR001387">
    <property type="entry name" value="Cro/C1-type_HTH"/>
</dbReference>
<dbReference type="SMART" id="SM00530">
    <property type="entry name" value="HTH_XRE"/>
    <property type="match status" value="1"/>
</dbReference>
<proteinExistence type="predicted"/>
<dbReference type="SUPFAM" id="SSF47413">
    <property type="entry name" value="lambda repressor-like DNA-binding domains"/>
    <property type="match status" value="1"/>
</dbReference>
<evidence type="ECO:0000256" key="1">
    <source>
        <dbReference type="ARBA" id="ARBA00023125"/>
    </source>
</evidence>
<dbReference type="GO" id="GO:0003677">
    <property type="term" value="F:DNA binding"/>
    <property type="evidence" value="ECO:0007669"/>
    <property type="project" value="UniProtKB-KW"/>
</dbReference>
<dbReference type="PANTHER" id="PTHR46558:SF4">
    <property type="entry name" value="DNA-BIDING PHAGE PROTEIN"/>
    <property type="match status" value="1"/>
</dbReference>
<dbReference type="Proteomes" id="UP001063698">
    <property type="component" value="Chromosome"/>
</dbReference>
<dbReference type="InterPro" id="IPR010982">
    <property type="entry name" value="Lambda_DNA-bd_dom_sf"/>
</dbReference>
<keyword evidence="4" id="KW-1185">Reference proteome</keyword>
<dbReference type="EMBL" id="CP006868">
    <property type="protein sequence ID" value="UXD21202.1"/>
    <property type="molecule type" value="Genomic_DNA"/>
</dbReference>
<gene>
    <name evidence="3" type="ORF">IPA_01290</name>
</gene>
<dbReference type="Pfam" id="PF01381">
    <property type="entry name" value="HTH_3"/>
    <property type="match status" value="1"/>
</dbReference>
<protein>
    <submittedName>
        <fullName evidence="3">CRO protein</fullName>
    </submittedName>
</protein>
<dbReference type="KEGG" id="ipc:IPA_01290"/>
<dbReference type="Gene3D" id="1.10.260.40">
    <property type="entry name" value="lambda repressor-like DNA-binding domains"/>
    <property type="match status" value="1"/>
</dbReference>
<evidence type="ECO:0000313" key="3">
    <source>
        <dbReference type="EMBL" id="UXD21202.1"/>
    </source>
</evidence>
<evidence type="ECO:0000313" key="4">
    <source>
        <dbReference type="Proteomes" id="UP001063698"/>
    </source>
</evidence>
<dbReference type="PANTHER" id="PTHR46558">
    <property type="entry name" value="TRACRIPTIONAL REGULATORY PROTEIN-RELATED-RELATED"/>
    <property type="match status" value="1"/>
</dbReference>
<keyword evidence="1" id="KW-0238">DNA-binding</keyword>
<dbReference type="PROSITE" id="PS50943">
    <property type="entry name" value="HTH_CROC1"/>
    <property type="match status" value="1"/>
</dbReference>
<feature type="domain" description="HTH cro/C1-type" evidence="2">
    <location>
        <begin position="11"/>
        <end position="65"/>
    </location>
</feature>
<dbReference type="AlphaFoldDB" id="A0A977K902"/>
<dbReference type="CDD" id="cd00093">
    <property type="entry name" value="HTH_XRE"/>
    <property type="match status" value="1"/>
</dbReference>
<evidence type="ECO:0000259" key="2">
    <source>
        <dbReference type="PROSITE" id="PS50943"/>
    </source>
</evidence>